<name>A0A853EZ01_9GAMM</name>
<gene>
    <name evidence="2" type="ORF">H0A76_00020</name>
</gene>
<evidence type="ECO:0000256" key="1">
    <source>
        <dbReference type="SAM" id="MobiDB-lite"/>
    </source>
</evidence>
<feature type="compositionally biased region" description="Polar residues" evidence="1">
    <location>
        <begin position="11"/>
        <end position="25"/>
    </location>
</feature>
<dbReference type="AlphaFoldDB" id="A0A853EZ01"/>
<dbReference type="Proteomes" id="UP000568751">
    <property type="component" value="Unassembled WGS sequence"/>
</dbReference>
<accession>A0A853EZ01</accession>
<dbReference type="EMBL" id="JACCHT010000001">
    <property type="protein sequence ID" value="NYT26427.1"/>
    <property type="molecule type" value="Genomic_DNA"/>
</dbReference>
<evidence type="ECO:0000313" key="3">
    <source>
        <dbReference type="Proteomes" id="UP000568751"/>
    </source>
</evidence>
<comment type="caution">
    <text evidence="2">The sequence shown here is derived from an EMBL/GenBank/DDBJ whole genome shotgun (WGS) entry which is preliminary data.</text>
</comment>
<protein>
    <submittedName>
        <fullName evidence="2">Uncharacterized protein</fullName>
    </submittedName>
</protein>
<sequence>MVNLNYYYNQQPSSADIASPNPNHDQSMDSKRYSSRTICFKTGDISLTSDNERDL</sequence>
<reference evidence="2 3" key="1">
    <citation type="submission" date="2020-05" db="EMBL/GenBank/DDBJ databases">
        <title>Horizontal transmission and recombination maintain forever young bacterial symbiont genomes.</title>
        <authorList>
            <person name="Russell S.L."/>
            <person name="Pepper-Tunick E."/>
            <person name="Svedberg J."/>
            <person name="Byrne A."/>
            <person name="Ruelas Castillo J."/>
            <person name="Vollmers C."/>
            <person name="Beinart R.A."/>
            <person name="Corbett-Detig R."/>
        </authorList>
    </citation>
    <scope>NUCLEOTIDE SEQUENCE [LARGE SCALE GENOMIC DNA]</scope>
    <source>
        <strain evidence="2">455</strain>
    </source>
</reference>
<feature type="region of interest" description="Disordered" evidence="1">
    <location>
        <begin position="11"/>
        <end position="33"/>
    </location>
</feature>
<organism evidence="2 3">
    <name type="scientific">Candidatus Thiodubiliella endoseptemdiera</name>
    <dbReference type="NCBI Taxonomy" id="2738886"/>
    <lineage>
        <taxon>Bacteria</taxon>
        <taxon>Pseudomonadati</taxon>
        <taxon>Pseudomonadota</taxon>
        <taxon>Gammaproteobacteria</taxon>
        <taxon>Candidatus Pseudothioglobaceae</taxon>
        <taxon>Candidatus Thiodubiliella</taxon>
    </lineage>
</organism>
<evidence type="ECO:0000313" key="2">
    <source>
        <dbReference type="EMBL" id="NYT26427.1"/>
    </source>
</evidence>
<proteinExistence type="predicted"/>